<dbReference type="AlphaFoldDB" id="A0A1X7ELB9"/>
<feature type="domain" description="VOC" evidence="9">
    <location>
        <begin position="145"/>
        <end position="265"/>
    </location>
</feature>
<dbReference type="GO" id="GO:0008198">
    <property type="term" value="F:ferrous iron binding"/>
    <property type="evidence" value="ECO:0007669"/>
    <property type="project" value="InterPro"/>
</dbReference>
<dbReference type="OrthoDB" id="9803142at2"/>
<dbReference type="Pfam" id="PF22632">
    <property type="entry name" value="BphC_D1"/>
    <property type="match status" value="1"/>
</dbReference>
<comment type="cofactor">
    <cofactor evidence="1 8">
        <name>Fe(2+)</name>
        <dbReference type="ChEBI" id="CHEBI:29033"/>
    </cofactor>
</comment>
<reference evidence="10 11" key="1">
    <citation type="submission" date="2017-04" db="EMBL/GenBank/DDBJ databases">
        <authorList>
            <person name="Afonso C.L."/>
            <person name="Miller P.J."/>
            <person name="Scott M.A."/>
            <person name="Spackman E."/>
            <person name="Goraichik I."/>
            <person name="Dimitrov K.M."/>
            <person name="Suarez D.L."/>
            <person name="Swayne D.E."/>
        </authorList>
    </citation>
    <scope>NUCLEOTIDE SEQUENCE [LARGE SCALE GENOMIC DNA]</scope>
    <source>
        <strain evidence="10 11">A2P</strain>
    </source>
</reference>
<organism evidence="10 11">
    <name type="scientific">Azospirillum oryzae</name>
    <dbReference type="NCBI Taxonomy" id="286727"/>
    <lineage>
        <taxon>Bacteria</taxon>
        <taxon>Pseudomonadati</taxon>
        <taxon>Pseudomonadota</taxon>
        <taxon>Alphaproteobacteria</taxon>
        <taxon>Rhodospirillales</taxon>
        <taxon>Azospirillaceae</taxon>
        <taxon>Azospirillum</taxon>
    </lineage>
</organism>
<protein>
    <submittedName>
        <fullName evidence="10">2,3-dihydroxybiphenyl 1,2-dioxygenase</fullName>
    </submittedName>
</protein>
<evidence type="ECO:0000256" key="7">
    <source>
        <dbReference type="ARBA" id="ARBA00023004"/>
    </source>
</evidence>
<dbReference type="Gene3D" id="3.10.180.10">
    <property type="entry name" value="2,3-Dihydroxybiphenyl 1,2-Dioxygenase, domain 1"/>
    <property type="match status" value="2"/>
</dbReference>
<proteinExistence type="inferred from homology"/>
<sequence>MDIIGVGYIGIESPNIDAWRDYGPNVLGMGVGVAPEGDEQSLYLRMDDRRHRIAIHPGPIDRVSYIGWEAVGRVAFNAAVEKFRAAGVEITVGDEALRKLRGVRELIRFKDPVGFQHELFYGQKWDPHSFVSGLPNRRFVADERGLGHIVVITPEYTPALESFLIDVMGFHWYGAGAGKGKTGFFRSKLNNKTSHDIAYGLRPGSMGLQHIGIFFATLRDLGETYDIVQKRGIQMQMTLGQHTQDPHLSFYHFTPSGFVVEAIHEFEPWPGDPFELNPERLSLWGHEVTGPILGPSVRPLEDFQ</sequence>
<name>A0A1X7ELB9_9PROT</name>
<evidence type="ECO:0000313" key="10">
    <source>
        <dbReference type="EMBL" id="SMF35486.1"/>
    </source>
</evidence>
<dbReference type="Proteomes" id="UP000192936">
    <property type="component" value="Unassembled WGS sequence"/>
</dbReference>
<gene>
    <name evidence="10" type="ORF">SAMN02982917_1804</name>
</gene>
<dbReference type="InterPro" id="IPR000486">
    <property type="entry name" value="Xdiol_ring_cleave_dOase_1/2"/>
</dbReference>
<keyword evidence="7 8" id="KW-0408">Iron</keyword>
<dbReference type="RefSeq" id="WP_085084343.1">
    <property type="nucleotide sequence ID" value="NZ_FXAK01000002.1"/>
</dbReference>
<dbReference type="CDD" id="cd07252">
    <property type="entry name" value="BphC1-RGP6_N_like"/>
    <property type="match status" value="1"/>
</dbReference>
<evidence type="ECO:0000313" key="11">
    <source>
        <dbReference type="Proteomes" id="UP000192936"/>
    </source>
</evidence>
<feature type="domain" description="VOC" evidence="9">
    <location>
        <begin position="5"/>
        <end position="122"/>
    </location>
</feature>
<dbReference type="PROSITE" id="PS00082">
    <property type="entry name" value="EXTRADIOL_DIOXYGENAS"/>
    <property type="match status" value="1"/>
</dbReference>
<evidence type="ECO:0000256" key="4">
    <source>
        <dbReference type="ARBA" id="ARBA00022797"/>
    </source>
</evidence>
<dbReference type="GO" id="GO:0051213">
    <property type="term" value="F:dioxygenase activity"/>
    <property type="evidence" value="ECO:0007669"/>
    <property type="project" value="UniProtKB-KW"/>
</dbReference>
<comment type="similarity">
    <text evidence="2 8">Belongs to the extradiol ring-cleavage dioxygenase family.</text>
</comment>
<dbReference type="InterPro" id="IPR029068">
    <property type="entry name" value="Glyas_Bleomycin-R_OHBP_Dase"/>
</dbReference>
<evidence type="ECO:0000256" key="5">
    <source>
        <dbReference type="ARBA" id="ARBA00022964"/>
    </source>
</evidence>
<keyword evidence="6 8" id="KW-0560">Oxidoreductase</keyword>
<evidence type="ECO:0000256" key="2">
    <source>
        <dbReference type="ARBA" id="ARBA00008784"/>
    </source>
</evidence>
<dbReference type="SUPFAM" id="SSF54593">
    <property type="entry name" value="Glyoxalase/Bleomycin resistance protein/Dihydroxybiphenyl dioxygenase"/>
    <property type="match status" value="1"/>
</dbReference>
<dbReference type="InterPro" id="IPR037523">
    <property type="entry name" value="VOC_core"/>
</dbReference>
<dbReference type="InterPro" id="IPR004360">
    <property type="entry name" value="Glyas_Fos-R_dOase_dom"/>
</dbReference>
<dbReference type="EMBL" id="FXAK01000002">
    <property type="protein sequence ID" value="SMF35486.1"/>
    <property type="molecule type" value="Genomic_DNA"/>
</dbReference>
<evidence type="ECO:0000256" key="6">
    <source>
        <dbReference type="ARBA" id="ARBA00023002"/>
    </source>
</evidence>
<evidence type="ECO:0000256" key="8">
    <source>
        <dbReference type="RuleBase" id="RU000683"/>
    </source>
</evidence>
<keyword evidence="5 8" id="KW-0223">Dioxygenase</keyword>
<accession>A0A1X7ELB9</accession>
<keyword evidence="4 8" id="KW-0058">Aromatic hydrocarbons catabolism</keyword>
<evidence type="ECO:0000256" key="3">
    <source>
        <dbReference type="ARBA" id="ARBA00022723"/>
    </source>
</evidence>
<dbReference type="PROSITE" id="PS51819">
    <property type="entry name" value="VOC"/>
    <property type="match status" value="2"/>
</dbReference>
<evidence type="ECO:0000259" key="9">
    <source>
        <dbReference type="PROSITE" id="PS51819"/>
    </source>
</evidence>
<keyword evidence="3" id="KW-0479">Metal-binding</keyword>
<evidence type="ECO:0000256" key="1">
    <source>
        <dbReference type="ARBA" id="ARBA00001954"/>
    </source>
</evidence>
<dbReference type="STRING" id="286727.SAMN02982917_1804"/>
<dbReference type="Pfam" id="PF00903">
    <property type="entry name" value="Glyoxalase"/>
    <property type="match status" value="1"/>
</dbReference>